<evidence type="ECO:0000313" key="5">
    <source>
        <dbReference type="Proteomes" id="UP000642993"/>
    </source>
</evidence>
<dbReference type="GO" id="GO:0010181">
    <property type="term" value="F:FMN binding"/>
    <property type="evidence" value="ECO:0007669"/>
    <property type="project" value="InterPro"/>
</dbReference>
<dbReference type="PANTHER" id="PTHR43656">
    <property type="entry name" value="BINDING OXIDOREDUCTASE, PUTATIVE (AFU_ORTHOLOGUE AFUA_2G08260)-RELATED"/>
    <property type="match status" value="1"/>
</dbReference>
<comment type="caution">
    <text evidence="4">The sequence shown here is derived from an EMBL/GenBank/DDBJ whole genome shotgun (WGS) entry which is preliminary data.</text>
</comment>
<name>A0A927J9M1_9ACTN</name>
<feature type="domain" description="NADH:flavin oxidoreductase/NADH oxidase N-terminal" evidence="3">
    <location>
        <begin position="9"/>
        <end position="341"/>
    </location>
</feature>
<organism evidence="4 5">
    <name type="scientific">Lolliginicoccus lacisalsi</name>
    <dbReference type="NCBI Taxonomy" id="2742202"/>
    <lineage>
        <taxon>Bacteria</taxon>
        <taxon>Bacillati</taxon>
        <taxon>Actinomycetota</taxon>
        <taxon>Actinomycetes</taxon>
        <taxon>Mycobacteriales</taxon>
        <taxon>Hoyosellaceae</taxon>
        <taxon>Lolliginicoccus</taxon>
    </lineage>
</organism>
<reference evidence="4" key="1">
    <citation type="submission" date="2020-09" db="EMBL/GenBank/DDBJ databases">
        <title>Hoyosella lacisalsi sp. nov., a halotolerant actinobacterium isolated from soil of Lake Gudzhirganskoe.</title>
        <authorList>
            <person name="Yang Q."/>
            <person name="Guo P.Y."/>
            <person name="Liu S.W."/>
            <person name="Li F.N."/>
            <person name="Sun C.H."/>
        </authorList>
    </citation>
    <scope>NUCLEOTIDE SEQUENCE</scope>
    <source>
        <strain evidence="4">G463</strain>
    </source>
</reference>
<dbReference type="CDD" id="cd04733">
    <property type="entry name" value="OYE_like_2_FMN"/>
    <property type="match status" value="1"/>
</dbReference>
<evidence type="ECO:0000256" key="1">
    <source>
        <dbReference type="ARBA" id="ARBA00022630"/>
    </source>
</evidence>
<dbReference type="PANTHER" id="PTHR43656:SF2">
    <property type="entry name" value="BINDING OXIDOREDUCTASE, PUTATIVE (AFU_ORTHOLOGUE AFUA_2G08260)-RELATED"/>
    <property type="match status" value="1"/>
</dbReference>
<keyword evidence="2" id="KW-0560">Oxidoreductase</keyword>
<proteinExistence type="predicted"/>
<keyword evidence="5" id="KW-1185">Reference proteome</keyword>
<dbReference type="InterPro" id="IPR013785">
    <property type="entry name" value="Aldolase_TIM"/>
</dbReference>
<dbReference type="RefSeq" id="WP_192037620.1">
    <property type="nucleotide sequence ID" value="NZ_JACYWE010000001.1"/>
</dbReference>
<gene>
    <name evidence="4" type="ORF">HT102_01415</name>
</gene>
<dbReference type="InterPro" id="IPR051799">
    <property type="entry name" value="NADH_flavin_oxidoreductase"/>
</dbReference>
<dbReference type="Gene3D" id="3.20.20.70">
    <property type="entry name" value="Aldolase class I"/>
    <property type="match status" value="1"/>
</dbReference>
<dbReference type="Pfam" id="PF00724">
    <property type="entry name" value="Oxidored_FMN"/>
    <property type="match status" value="1"/>
</dbReference>
<dbReference type="SUPFAM" id="SSF51395">
    <property type="entry name" value="FMN-linked oxidoreductases"/>
    <property type="match status" value="1"/>
</dbReference>
<evidence type="ECO:0000259" key="3">
    <source>
        <dbReference type="Pfam" id="PF00724"/>
    </source>
</evidence>
<sequence length="411" mass="44017">MTPTSSLAEPLALPCGATLRNRIAKSALSEQLGTRAHGPDHRLVTLYDRWARSGAGLLITGNVMVDGRALGEPRNVAVEDDRHLPRLQEWATAAKTGGTHAWMQINHPGRQVPRNLSNTPVAPSAIPVTGMAGAFGTPRALEHEEILDLIGRYAATAGIAIRAGFTGVQIHAAHGYLISQFLSPLTNQRTDEWGGDPARRRRFLLEIVAAVRAEVGAGTPVSVKINSADFKRGGFTEDESLAVVAELARASVDLLEISGGTYEAPALMLGNPKASTVAREAYFLEFARKVREEVSMPIMLTGGFRTGSVMADAITGGDIDVVGLGRPMVLEPDLPSRILSGDAAASSTRPRRIGVAKLDAAAELTWHTTQLWRMGDAKEPDARQHPLVGIARYASAAGLDTLRRPLRRGQY</sequence>
<accession>A0A927J9M1</accession>
<keyword evidence="1" id="KW-0285">Flavoprotein</keyword>
<evidence type="ECO:0000256" key="2">
    <source>
        <dbReference type="ARBA" id="ARBA00023002"/>
    </source>
</evidence>
<dbReference type="Proteomes" id="UP000642993">
    <property type="component" value="Unassembled WGS sequence"/>
</dbReference>
<dbReference type="InterPro" id="IPR001155">
    <property type="entry name" value="OxRdtase_FMN_N"/>
</dbReference>
<protein>
    <submittedName>
        <fullName evidence="4">NADH:flavin oxidoreductase/NADH oxidase family protein</fullName>
    </submittedName>
</protein>
<dbReference type="AlphaFoldDB" id="A0A927J9M1"/>
<dbReference type="GO" id="GO:0016491">
    <property type="term" value="F:oxidoreductase activity"/>
    <property type="evidence" value="ECO:0007669"/>
    <property type="project" value="UniProtKB-KW"/>
</dbReference>
<dbReference type="EMBL" id="JACYWE010000001">
    <property type="protein sequence ID" value="MBD8505149.1"/>
    <property type="molecule type" value="Genomic_DNA"/>
</dbReference>
<evidence type="ECO:0000313" key="4">
    <source>
        <dbReference type="EMBL" id="MBD8505149.1"/>
    </source>
</evidence>